<name>A0ABX1TER3_9GAMM</name>
<dbReference type="Proteomes" id="UP000760480">
    <property type="component" value="Unassembled WGS sequence"/>
</dbReference>
<comment type="caution">
    <text evidence="1">The sequence shown here is derived from an EMBL/GenBank/DDBJ whole genome shotgun (WGS) entry which is preliminary data.</text>
</comment>
<accession>A0ABX1TER3</accession>
<keyword evidence="2" id="KW-1185">Reference proteome</keyword>
<dbReference type="EMBL" id="SPMZ01000003">
    <property type="protein sequence ID" value="NMQ17858.1"/>
    <property type="molecule type" value="Genomic_DNA"/>
</dbReference>
<proteinExistence type="predicted"/>
<sequence>MGVIIMGYSISWVTVKRKAPEILLQKLGLLRTGVMADYGQEPYTGRTLPSGWFLLVFNRCEHKFIKPRSLSALSSNCDLVACSVEEHVMVSTSEFWRDGQQIWRIEHDAQESIDHLSSFGALPDGYATIQRQCAEMQEQAGGNHTDVDAFFDIPLQTAKSMVGFKHDDDDGLGNDSFEVFKTQSSSSQIKAWWKLW</sequence>
<gene>
    <name evidence="1" type="ORF">E4P82_00740</name>
</gene>
<evidence type="ECO:0000313" key="1">
    <source>
        <dbReference type="EMBL" id="NMQ17858.1"/>
    </source>
</evidence>
<organism evidence="1 2">
    <name type="scientific">Candidatus Competibacter phosphatis</name>
    <dbReference type="NCBI Taxonomy" id="221280"/>
    <lineage>
        <taxon>Bacteria</taxon>
        <taxon>Pseudomonadati</taxon>
        <taxon>Pseudomonadota</taxon>
        <taxon>Gammaproteobacteria</taxon>
        <taxon>Candidatus Competibacteraceae</taxon>
        <taxon>Candidatus Competibacter</taxon>
    </lineage>
</organism>
<evidence type="ECO:0000313" key="2">
    <source>
        <dbReference type="Proteomes" id="UP000760480"/>
    </source>
</evidence>
<reference evidence="1 2" key="1">
    <citation type="submission" date="2019-03" db="EMBL/GenBank/DDBJ databases">
        <title>Metabolic reconstructions from genomes of highly enriched 'Candidatus Accumulibacter' and 'Candidatus Competibacter' bioreactor populations.</title>
        <authorList>
            <person name="Annavajhala M.K."/>
            <person name="Welles L."/>
            <person name="Abbas B."/>
            <person name="Sorokin D."/>
            <person name="Park H."/>
            <person name="Van Loosdrecht M."/>
            <person name="Chandran K."/>
        </authorList>
    </citation>
    <scope>NUCLEOTIDE SEQUENCE [LARGE SCALE GENOMIC DNA]</scope>
    <source>
        <strain evidence="1 2">SBR_G</strain>
    </source>
</reference>
<dbReference type="RefSeq" id="WP_169247116.1">
    <property type="nucleotide sequence ID" value="NZ_SPMZ01000003.1"/>
</dbReference>
<protein>
    <submittedName>
        <fullName evidence="1">Uncharacterized protein</fullName>
    </submittedName>
</protein>